<name>D2QXR0_PIRSD</name>
<dbReference type="InterPro" id="IPR020568">
    <property type="entry name" value="Ribosomal_Su5_D2-typ_SF"/>
</dbReference>
<dbReference type="InterPro" id="IPR023035">
    <property type="entry name" value="Ribosomal_uS9_bac/plastid"/>
</dbReference>
<proteinExistence type="inferred from homology"/>
<dbReference type="Proteomes" id="UP000001887">
    <property type="component" value="Chromosome"/>
</dbReference>
<dbReference type="GO" id="GO:0022627">
    <property type="term" value="C:cytosolic small ribosomal subunit"/>
    <property type="evidence" value="ECO:0007669"/>
    <property type="project" value="TreeGrafter"/>
</dbReference>
<evidence type="ECO:0000256" key="4">
    <source>
        <dbReference type="ARBA" id="ARBA00035259"/>
    </source>
</evidence>
<dbReference type="PANTHER" id="PTHR21569:SF1">
    <property type="entry name" value="SMALL RIBOSOMAL SUBUNIT PROTEIN US9M"/>
    <property type="match status" value="1"/>
</dbReference>
<sequence length="137" mass="15048">MVAPKKDTLTGEALGTGRRKTSVARVRVRAGSGKVTINGRDLLHYFPRIEDQRNVLDALDLTGQREAVDVNIRVAGGGLTGQSGACKMGLARALISHNGELFGPLRDNNFLTRDSRMKERKKYGLRGARRGVQFSKR</sequence>
<evidence type="ECO:0000313" key="7">
    <source>
        <dbReference type="EMBL" id="ADB16245.1"/>
    </source>
</evidence>
<evidence type="ECO:0000256" key="5">
    <source>
        <dbReference type="HAMAP-Rule" id="MF_00532"/>
    </source>
</evidence>
<protein>
    <recommendedName>
        <fullName evidence="4 5">Small ribosomal subunit protein uS9</fullName>
    </recommendedName>
</protein>
<dbReference type="eggNOG" id="COG0103">
    <property type="taxonomic scope" value="Bacteria"/>
</dbReference>
<dbReference type="STRING" id="530564.Psta_1570"/>
<dbReference type="PROSITE" id="PS00360">
    <property type="entry name" value="RIBOSOMAL_S9"/>
    <property type="match status" value="1"/>
</dbReference>
<dbReference type="KEGG" id="psl:Psta_1570"/>
<dbReference type="GO" id="GO:0006412">
    <property type="term" value="P:translation"/>
    <property type="evidence" value="ECO:0007669"/>
    <property type="project" value="UniProtKB-UniRule"/>
</dbReference>
<dbReference type="OrthoDB" id="9803965at2"/>
<dbReference type="GO" id="GO:0003735">
    <property type="term" value="F:structural constituent of ribosome"/>
    <property type="evidence" value="ECO:0007669"/>
    <property type="project" value="InterPro"/>
</dbReference>
<evidence type="ECO:0000256" key="6">
    <source>
        <dbReference type="RuleBase" id="RU003815"/>
    </source>
</evidence>
<dbReference type="InterPro" id="IPR000754">
    <property type="entry name" value="Ribosomal_uS9"/>
</dbReference>
<dbReference type="SUPFAM" id="SSF54211">
    <property type="entry name" value="Ribosomal protein S5 domain 2-like"/>
    <property type="match status" value="1"/>
</dbReference>
<dbReference type="PANTHER" id="PTHR21569">
    <property type="entry name" value="RIBOSOMAL PROTEIN S9"/>
    <property type="match status" value="1"/>
</dbReference>
<dbReference type="InterPro" id="IPR014721">
    <property type="entry name" value="Ribsml_uS5_D2-typ_fold_subgr"/>
</dbReference>
<gene>
    <name evidence="5" type="primary">rpsI</name>
    <name evidence="7" type="ordered locus">Psta_1570</name>
</gene>
<keyword evidence="3 5" id="KW-0687">Ribonucleoprotein</keyword>
<keyword evidence="8" id="KW-1185">Reference proteome</keyword>
<organism evidence="7 8">
    <name type="scientific">Pirellula staleyi (strain ATCC 27377 / DSM 6068 / ICPB 4128)</name>
    <name type="common">Pirella staleyi</name>
    <dbReference type="NCBI Taxonomy" id="530564"/>
    <lineage>
        <taxon>Bacteria</taxon>
        <taxon>Pseudomonadati</taxon>
        <taxon>Planctomycetota</taxon>
        <taxon>Planctomycetia</taxon>
        <taxon>Pirellulales</taxon>
        <taxon>Pirellulaceae</taxon>
        <taxon>Pirellula</taxon>
    </lineage>
</organism>
<dbReference type="GO" id="GO:0003723">
    <property type="term" value="F:RNA binding"/>
    <property type="evidence" value="ECO:0007669"/>
    <property type="project" value="TreeGrafter"/>
</dbReference>
<dbReference type="InterPro" id="IPR020574">
    <property type="entry name" value="Ribosomal_uS9_CS"/>
</dbReference>
<comment type="similarity">
    <text evidence="1 5 6">Belongs to the universal ribosomal protein uS9 family.</text>
</comment>
<dbReference type="FunFam" id="3.30.230.10:FF:000001">
    <property type="entry name" value="30S ribosomal protein S9"/>
    <property type="match status" value="1"/>
</dbReference>
<evidence type="ECO:0000256" key="2">
    <source>
        <dbReference type="ARBA" id="ARBA00022980"/>
    </source>
</evidence>
<evidence type="ECO:0000256" key="1">
    <source>
        <dbReference type="ARBA" id="ARBA00005251"/>
    </source>
</evidence>
<dbReference type="HAMAP" id="MF_00532_B">
    <property type="entry name" value="Ribosomal_uS9_B"/>
    <property type="match status" value="1"/>
</dbReference>
<dbReference type="NCBIfam" id="NF001099">
    <property type="entry name" value="PRK00132.1"/>
    <property type="match status" value="1"/>
</dbReference>
<reference evidence="7 8" key="1">
    <citation type="journal article" date="2009" name="Stand. Genomic Sci.">
        <title>Complete genome sequence of Pirellula staleyi type strain (ATCC 27377).</title>
        <authorList>
            <person name="Clum A."/>
            <person name="Tindall B.J."/>
            <person name="Sikorski J."/>
            <person name="Ivanova N."/>
            <person name="Mavrommatis K."/>
            <person name="Lucas S."/>
            <person name="Glavina del Rio T."/>
            <person name="Nolan M."/>
            <person name="Chen F."/>
            <person name="Tice H."/>
            <person name="Pitluck S."/>
            <person name="Cheng J.F."/>
            <person name="Chertkov O."/>
            <person name="Brettin T."/>
            <person name="Han C."/>
            <person name="Detter J.C."/>
            <person name="Kuske C."/>
            <person name="Bruce D."/>
            <person name="Goodwin L."/>
            <person name="Ovchinikova G."/>
            <person name="Pati A."/>
            <person name="Mikhailova N."/>
            <person name="Chen A."/>
            <person name="Palaniappan K."/>
            <person name="Land M."/>
            <person name="Hauser L."/>
            <person name="Chang Y.J."/>
            <person name="Jeffries C.D."/>
            <person name="Chain P."/>
            <person name="Rohde M."/>
            <person name="Goker M."/>
            <person name="Bristow J."/>
            <person name="Eisen J.A."/>
            <person name="Markowitz V."/>
            <person name="Hugenholtz P."/>
            <person name="Kyrpides N.C."/>
            <person name="Klenk H.P."/>
            <person name="Lapidus A."/>
        </authorList>
    </citation>
    <scope>NUCLEOTIDE SEQUENCE [LARGE SCALE GENOMIC DNA]</scope>
    <source>
        <strain evidence="8">ATCC 27377 / DSM 6068 / ICPB 4128</strain>
    </source>
</reference>
<dbReference type="EMBL" id="CP001848">
    <property type="protein sequence ID" value="ADB16245.1"/>
    <property type="molecule type" value="Genomic_DNA"/>
</dbReference>
<dbReference type="HOGENOM" id="CLU_046483_2_1_0"/>
<keyword evidence="2 5" id="KW-0689">Ribosomal protein</keyword>
<dbReference type="Gene3D" id="3.30.230.10">
    <property type="match status" value="1"/>
</dbReference>
<evidence type="ECO:0000256" key="3">
    <source>
        <dbReference type="ARBA" id="ARBA00023274"/>
    </source>
</evidence>
<evidence type="ECO:0000313" key="8">
    <source>
        <dbReference type="Proteomes" id="UP000001887"/>
    </source>
</evidence>
<dbReference type="AlphaFoldDB" id="D2QXR0"/>
<accession>D2QXR0</accession>
<dbReference type="Pfam" id="PF00380">
    <property type="entry name" value="Ribosomal_S9"/>
    <property type="match status" value="1"/>
</dbReference>